<reference evidence="3" key="1">
    <citation type="submission" date="2017-07" db="EMBL/GenBank/DDBJ databases">
        <title>Taro Niue Genome Assembly and Annotation.</title>
        <authorList>
            <person name="Atibalentja N."/>
            <person name="Keating K."/>
            <person name="Fields C.J."/>
        </authorList>
    </citation>
    <scope>NUCLEOTIDE SEQUENCE</scope>
    <source>
        <strain evidence="3">Niue_2</strain>
        <tissue evidence="3">Leaf</tissue>
    </source>
</reference>
<accession>A0A843XA75</accession>
<feature type="region of interest" description="Disordered" evidence="1">
    <location>
        <begin position="51"/>
        <end position="74"/>
    </location>
</feature>
<feature type="region of interest" description="Disordered" evidence="1">
    <location>
        <begin position="123"/>
        <end position="143"/>
    </location>
</feature>
<feature type="transmembrane region" description="Helical" evidence="2">
    <location>
        <begin position="20"/>
        <end position="40"/>
    </location>
</feature>
<evidence type="ECO:0000313" key="4">
    <source>
        <dbReference type="Proteomes" id="UP000652761"/>
    </source>
</evidence>
<dbReference type="OrthoDB" id="1921606at2759"/>
<gene>
    <name evidence="3" type="ORF">Taro_049179</name>
</gene>
<dbReference type="PANTHER" id="PTHR36369">
    <property type="entry name" value="TRANSMEMBRANE PROTEIN"/>
    <property type="match status" value="1"/>
</dbReference>
<keyword evidence="4" id="KW-1185">Reference proteome</keyword>
<comment type="caution">
    <text evidence="3">The sequence shown here is derived from an EMBL/GenBank/DDBJ whole genome shotgun (WGS) entry which is preliminary data.</text>
</comment>
<dbReference type="Proteomes" id="UP000652761">
    <property type="component" value="Unassembled WGS sequence"/>
</dbReference>
<organism evidence="3 4">
    <name type="scientific">Colocasia esculenta</name>
    <name type="common">Wild taro</name>
    <name type="synonym">Arum esculentum</name>
    <dbReference type="NCBI Taxonomy" id="4460"/>
    <lineage>
        <taxon>Eukaryota</taxon>
        <taxon>Viridiplantae</taxon>
        <taxon>Streptophyta</taxon>
        <taxon>Embryophyta</taxon>
        <taxon>Tracheophyta</taxon>
        <taxon>Spermatophyta</taxon>
        <taxon>Magnoliopsida</taxon>
        <taxon>Liliopsida</taxon>
        <taxon>Araceae</taxon>
        <taxon>Aroideae</taxon>
        <taxon>Colocasieae</taxon>
        <taxon>Colocasia</taxon>
    </lineage>
</organism>
<evidence type="ECO:0000256" key="2">
    <source>
        <dbReference type="SAM" id="Phobius"/>
    </source>
</evidence>
<protein>
    <submittedName>
        <fullName evidence="3">Uncharacterized protein</fullName>
    </submittedName>
</protein>
<evidence type="ECO:0000256" key="1">
    <source>
        <dbReference type="SAM" id="MobiDB-lite"/>
    </source>
</evidence>
<dbReference type="EMBL" id="NMUH01006898">
    <property type="protein sequence ID" value="MQM16225.1"/>
    <property type="molecule type" value="Genomic_DNA"/>
</dbReference>
<keyword evidence="2" id="KW-1133">Transmembrane helix</keyword>
<feature type="compositionally biased region" description="Acidic residues" evidence="1">
    <location>
        <begin position="123"/>
        <end position="142"/>
    </location>
</feature>
<sequence>MGLQLLAETPLEALVFLQPAISGGSLWTWLAVIAAVLGLWRIRSAAAAPRTECPLSPTGHVVPAHDNRGSDFPQMKAVPQKQQQPESEARFPTIAVDDSGSVGFARKGAVFKLRRCRVEEAAEENDDGSVEEEVTAPVEEEECRWNEDRGTAGGFVEGRWKGDLGWYQHQDLAAFNGRVVKLWEDEKRVAASPLRQRRLQSLVG</sequence>
<evidence type="ECO:0000313" key="3">
    <source>
        <dbReference type="EMBL" id="MQM16225.1"/>
    </source>
</evidence>
<name>A0A843XA75_COLES</name>
<keyword evidence="2" id="KW-0472">Membrane</keyword>
<dbReference type="PANTHER" id="PTHR36369:SF1">
    <property type="entry name" value="TRANSMEMBRANE PROTEIN"/>
    <property type="match status" value="1"/>
</dbReference>
<dbReference type="AlphaFoldDB" id="A0A843XA75"/>
<keyword evidence="2" id="KW-0812">Transmembrane</keyword>
<proteinExistence type="predicted"/>